<organism evidence="1 2">
    <name type="scientific">Allacma fusca</name>
    <dbReference type="NCBI Taxonomy" id="39272"/>
    <lineage>
        <taxon>Eukaryota</taxon>
        <taxon>Metazoa</taxon>
        <taxon>Ecdysozoa</taxon>
        <taxon>Arthropoda</taxon>
        <taxon>Hexapoda</taxon>
        <taxon>Collembola</taxon>
        <taxon>Symphypleona</taxon>
        <taxon>Sminthuridae</taxon>
        <taxon>Allacma</taxon>
    </lineage>
</organism>
<sequence length="479" mass="56904">MEKYLLEKNLFHEEHKISEHFHLSLVIISLFNYDKMIYDEFNDSLEPLFQNALQNLVQKINSQKQPGVLEETGLFSYDLGPEVENLLTKHFGAPPAWNIFEILTNSERKSRLNEFQTMVIYCKWKPQWATDLMELINSHSTEGPSTVTYTNNESESLYEPDAFATYLSSYIHSYYKKNPSKEELEQRYWREIMDVWGIDEFIAALHFRDYFGLHYWCYRFKDFLGNLLKVWKVPGNQDKFVKSPDFLNSFMGVGKIRLLNMRFGVVDFFGRKTESIHINPSLNDFRYDYGMFEYFRLSFAVMSLFVSDKKIYDEINVMLEPVFENTTKELIQEVNSMGWNVRELLKFTETEDRLEEFELKQSMKLQDMSNLEIGKHRLPDIDFENDDGVSEYFRLCYAIICLFNADKKIYDEFNGSLEPLLKEALRKLIQEMTSKNSAVLEMLRKNEADSFLKKFELIVNNCKQKPDWVTEFWKFCTSQ</sequence>
<comment type="caution">
    <text evidence="1">The sequence shown here is derived from an EMBL/GenBank/DDBJ whole genome shotgun (WGS) entry which is preliminary data.</text>
</comment>
<reference evidence="1" key="1">
    <citation type="submission" date="2021-06" db="EMBL/GenBank/DDBJ databases">
        <authorList>
            <person name="Hodson N. C."/>
            <person name="Mongue J. A."/>
            <person name="Jaron S. K."/>
        </authorList>
    </citation>
    <scope>NUCLEOTIDE SEQUENCE</scope>
</reference>
<dbReference type="EMBL" id="CAJVCH010527336">
    <property type="protein sequence ID" value="CAG7822759.1"/>
    <property type="molecule type" value="Genomic_DNA"/>
</dbReference>
<evidence type="ECO:0000313" key="1">
    <source>
        <dbReference type="EMBL" id="CAG7822759.1"/>
    </source>
</evidence>
<evidence type="ECO:0000313" key="2">
    <source>
        <dbReference type="Proteomes" id="UP000708208"/>
    </source>
</evidence>
<gene>
    <name evidence="1" type="ORF">AFUS01_LOCUS33013</name>
</gene>
<dbReference type="Proteomes" id="UP000708208">
    <property type="component" value="Unassembled WGS sequence"/>
</dbReference>
<dbReference type="AlphaFoldDB" id="A0A8J2KT51"/>
<keyword evidence="2" id="KW-1185">Reference proteome</keyword>
<protein>
    <submittedName>
        <fullName evidence="1">Uncharacterized protein</fullName>
    </submittedName>
</protein>
<accession>A0A8J2KT51</accession>
<proteinExistence type="predicted"/>
<name>A0A8J2KT51_9HEXA</name>